<organism evidence="6 7">
    <name type="scientific">Deinococcus yavapaiensis KR-236</name>
    <dbReference type="NCBI Taxonomy" id="694435"/>
    <lineage>
        <taxon>Bacteria</taxon>
        <taxon>Thermotogati</taxon>
        <taxon>Deinococcota</taxon>
        <taxon>Deinococci</taxon>
        <taxon>Deinococcales</taxon>
        <taxon>Deinococcaceae</taxon>
        <taxon>Deinococcus</taxon>
    </lineage>
</organism>
<dbReference type="InterPro" id="IPR008930">
    <property type="entry name" value="Terpenoid_cyclase/PrenylTrfase"/>
</dbReference>
<proteinExistence type="inferred from homology"/>
<feature type="domain" description="Alpha-2-macroglobulin bait region" evidence="4">
    <location>
        <begin position="556"/>
        <end position="695"/>
    </location>
</feature>
<keyword evidence="3" id="KW-0732">Signal</keyword>
<dbReference type="PANTHER" id="PTHR40094">
    <property type="entry name" value="ALPHA-2-MACROGLOBULIN HOMOLOG"/>
    <property type="match status" value="1"/>
</dbReference>
<dbReference type="InterPro" id="IPR047565">
    <property type="entry name" value="Alpha-macroglob_thiol-ester_cl"/>
</dbReference>
<dbReference type="Pfam" id="PF17973">
    <property type="entry name" value="bMG10"/>
    <property type="match status" value="1"/>
</dbReference>
<evidence type="ECO:0000313" key="7">
    <source>
        <dbReference type="Proteomes" id="UP000248326"/>
    </source>
</evidence>
<dbReference type="Pfam" id="PF07703">
    <property type="entry name" value="A2M_BRD"/>
    <property type="match status" value="1"/>
</dbReference>
<dbReference type="EMBL" id="QJSX01000009">
    <property type="protein sequence ID" value="PYE53352.1"/>
    <property type="molecule type" value="Genomic_DNA"/>
</dbReference>
<dbReference type="Pfam" id="PF01835">
    <property type="entry name" value="MG2"/>
    <property type="match status" value="1"/>
</dbReference>
<comment type="caution">
    <text evidence="6">The sequence shown here is derived from an EMBL/GenBank/DDBJ whole genome shotgun (WGS) entry which is preliminary data.</text>
</comment>
<evidence type="ECO:0000256" key="3">
    <source>
        <dbReference type="SAM" id="SignalP"/>
    </source>
</evidence>
<dbReference type="InterPro" id="IPR001599">
    <property type="entry name" value="Macroglobln_a2"/>
</dbReference>
<feature type="compositionally biased region" description="Basic and acidic residues" evidence="2">
    <location>
        <begin position="746"/>
        <end position="760"/>
    </location>
</feature>
<dbReference type="GO" id="GO:0005615">
    <property type="term" value="C:extracellular space"/>
    <property type="evidence" value="ECO:0007669"/>
    <property type="project" value="InterPro"/>
</dbReference>
<dbReference type="Pfam" id="PF00207">
    <property type="entry name" value="A2M"/>
    <property type="match status" value="1"/>
</dbReference>
<dbReference type="InterPro" id="IPR011626">
    <property type="entry name" value="Alpha-macroglobulin_TED"/>
</dbReference>
<evidence type="ECO:0008006" key="8">
    <source>
        <dbReference type="Google" id="ProtNLM"/>
    </source>
</evidence>
<dbReference type="Proteomes" id="UP000248326">
    <property type="component" value="Unassembled WGS sequence"/>
</dbReference>
<dbReference type="CDD" id="cd02891">
    <property type="entry name" value="A2M_like"/>
    <property type="match status" value="1"/>
</dbReference>
<dbReference type="InterPro" id="IPR051802">
    <property type="entry name" value="YfhM-like"/>
</dbReference>
<dbReference type="SMART" id="SM01419">
    <property type="entry name" value="Thiol-ester_cl"/>
    <property type="match status" value="1"/>
</dbReference>
<dbReference type="RefSeq" id="WP_110887144.1">
    <property type="nucleotide sequence ID" value="NZ_QJSX01000009.1"/>
</dbReference>
<protein>
    <recommendedName>
        <fullName evidence="8">Alpha-2-macroglobulin family protein</fullName>
    </recommendedName>
</protein>
<dbReference type="Gene3D" id="2.60.40.1930">
    <property type="match status" value="1"/>
</dbReference>
<feature type="region of interest" description="Disordered" evidence="2">
    <location>
        <begin position="741"/>
        <end position="760"/>
    </location>
</feature>
<feature type="signal peptide" evidence="3">
    <location>
        <begin position="1"/>
        <end position="22"/>
    </location>
</feature>
<dbReference type="InterPro" id="IPR041555">
    <property type="entry name" value="MG3"/>
</dbReference>
<dbReference type="SMART" id="SM01359">
    <property type="entry name" value="A2M_N_2"/>
    <property type="match status" value="1"/>
</dbReference>
<dbReference type="InterPro" id="IPR011625">
    <property type="entry name" value="A2M_N_BRD"/>
</dbReference>
<dbReference type="SMART" id="SM01360">
    <property type="entry name" value="A2M"/>
    <property type="match status" value="1"/>
</dbReference>
<evidence type="ECO:0000259" key="5">
    <source>
        <dbReference type="SMART" id="SM01360"/>
    </source>
</evidence>
<evidence type="ECO:0000313" key="6">
    <source>
        <dbReference type="EMBL" id="PYE53352.1"/>
    </source>
</evidence>
<dbReference type="InterPro" id="IPR041246">
    <property type="entry name" value="Bact_MG10"/>
</dbReference>
<sequence>MQSQVRKPLLLTILLAASLAPAQQEINLYGGVFRPSQDVRVGVNAPPRTNLRLERILNPDVVFLNTPNPSRPTLPANARVQLVREVRTGKNAYGEVNFGRLRSGLYRVRAGNVGTLLLVTDLGLVVKRSSADALTYTADRGTGATRAATIWQVSGGRATSKAANADGVARFSSAANDGEFFLARARDEWAVSSASWNQWAAPKIRGYVYTDRPVYRPGHSVEFKGVLRRSGSLAPLAKTTVRVSVRDPFDGEVYRGSLATNAYGSFSAKFDLPAGAKLGEYRFDVRPNGEDLPYGAVEGTFGVEAYQKPEYEVTVTPTAVTAVQGDKLSVKIAAKYLFGGAVSGAHVTYNVTRSPYYPYGLDEDSLPPSDDGYDYGSDLVVNEEARLDGNGEFNLTLPLERDENGRPVTYRVEAEVEDESRKSVSGFARVLAFPAAVNVYSRTDGYVYDVGDPVRLSLNTRDFRDRPTRSNVTVELVRQTYEKVGGRWTLRETTEAKTTTTTGANGDGGVTVRPKRGGGYLMRATVRDDRGRTSTSESFAWVLSPGENWGWNYRDMTVRLDKRSYAPGDTVTALIGNPNPGAPVLVTIEGDRVRRAVVLRSSGSTLTYRFEVTKDMAPNVFVSVTALGSGNLYTSEAKVRVPDASAALTVNVKARKDKYRPGDTGTLDVTVKNAAGQGVPAELALGVVDKAIYLVRRDASTPILQVFRSERDNTVGTNSSLSFYFESGRVAKAPRAPMNEAAFGQAKEDRTQEAAPEEPREDFRDTILWVPNLLTDANGKASVNVKFPDNLTTWVTTARAHTIGARFGQTTADTLVTKDIVARLSLPTFLVRGDTATLSGIVQSTVRQAAQGRANVDLANLTLREAGSVAGTIDVPANGRARIDFDVQAQNPGTATVTFSARTNLASDALKLSLPVKARGYATTITATGSAARPDATLTVPADANLATASLRVDVSPSLLSAVTPALEYLVGYPYGCTEQTMSRFLPALLAKEALGENALPADIRKALPDIVSLGVTRLLDFQHEDGGWGFWEFDASTLEMSAYVLRGLTKAKALGVNVDNAALDRAVTYVAKAVKTDKEPLAVRAAALRALAETGRADVPTTLGLARRKDLDSYALANLALALSAVGRTSAASDVLDRLVSARKSSAKDALVFWQTPRDRDDWLWYWHDNDIQVTAVALEALAKLRPDSALIASSSRWLLNARRGPRWLSTQDTTSVVTAALALPRAKTPSGAASVILNGRDLGRVDFSRGALELNAAKLGGALKKGANVLRVTAANTPGLTFSGSLDVSREPAELSGDATRGLRIARTFEKLVATWNAKEKRMNYARTPLLRGGKLDSVAVGDLVLVTVKVRPDRAARYVLVSDPLPAGLRPLDERSLVIQGLQNSDDLDAWNFWYAGRDFRDDRVDLYADYVEGWQTMQYVLRATTPGTFTALPTHAELMYDPDVRGDGPAATFTVKDRGR</sequence>
<dbReference type="InterPro" id="IPR013783">
    <property type="entry name" value="Ig-like_fold"/>
</dbReference>
<evidence type="ECO:0000259" key="4">
    <source>
        <dbReference type="SMART" id="SM01359"/>
    </source>
</evidence>
<keyword evidence="7" id="KW-1185">Reference proteome</keyword>
<dbReference type="Gene3D" id="2.60.40.10">
    <property type="entry name" value="Immunoglobulins"/>
    <property type="match status" value="1"/>
</dbReference>
<dbReference type="OrthoDB" id="9767116at2"/>
<comment type="similarity">
    <text evidence="1">Belongs to the protease inhibitor I39 (alpha-2-macroglobulin) family. Bacterial alpha-2-macroglobulin subfamily.</text>
</comment>
<evidence type="ECO:0000256" key="2">
    <source>
        <dbReference type="SAM" id="MobiDB-lite"/>
    </source>
</evidence>
<name>A0A318SLC8_9DEIO</name>
<dbReference type="SUPFAM" id="SSF48239">
    <property type="entry name" value="Terpenoid cyclases/Protein prenyltransferases"/>
    <property type="match status" value="1"/>
</dbReference>
<evidence type="ECO:0000256" key="1">
    <source>
        <dbReference type="ARBA" id="ARBA00010556"/>
    </source>
</evidence>
<dbReference type="Pfam" id="PF17791">
    <property type="entry name" value="MG3"/>
    <property type="match status" value="1"/>
</dbReference>
<dbReference type="GO" id="GO:0004866">
    <property type="term" value="F:endopeptidase inhibitor activity"/>
    <property type="evidence" value="ECO:0007669"/>
    <property type="project" value="InterPro"/>
</dbReference>
<accession>A0A318SLC8</accession>
<dbReference type="Gene3D" id="1.50.10.20">
    <property type="match status" value="1"/>
</dbReference>
<reference evidence="6 7" key="1">
    <citation type="submission" date="2018-06" db="EMBL/GenBank/DDBJ databases">
        <title>Genomic Encyclopedia of Type Strains, Phase IV (KMG-IV): sequencing the most valuable type-strain genomes for metagenomic binning, comparative biology and taxonomic classification.</title>
        <authorList>
            <person name="Goeker M."/>
        </authorList>
    </citation>
    <scope>NUCLEOTIDE SEQUENCE [LARGE SCALE GENOMIC DNA]</scope>
    <source>
        <strain evidence="6 7">DSM 18048</strain>
    </source>
</reference>
<dbReference type="InterPro" id="IPR002890">
    <property type="entry name" value="MG2"/>
</dbReference>
<dbReference type="Pfam" id="PF07678">
    <property type="entry name" value="TED_complement"/>
    <property type="match status" value="1"/>
</dbReference>
<feature type="domain" description="Alpha-2-macroglobulin" evidence="5">
    <location>
        <begin position="766"/>
        <end position="856"/>
    </location>
</feature>
<dbReference type="PANTHER" id="PTHR40094:SF1">
    <property type="entry name" value="UBIQUITIN DOMAIN-CONTAINING PROTEIN"/>
    <property type="match status" value="1"/>
</dbReference>
<gene>
    <name evidence="6" type="ORF">DES52_109126</name>
</gene>
<feature type="chain" id="PRO_5016263777" description="Alpha-2-macroglobulin family protein" evidence="3">
    <location>
        <begin position="23"/>
        <end position="1464"/>
    </location>
</feature>
<dbReference type="Gene3D" id="2.20.130.20">
    <property type="match status" value="1"/>
</dbReference>